<evidence type="ECO:0000313" key="1">
    <source>
        <dbReference type="EMBL" id="CAK0860925.1"/>
    </source>
</evidence>
<feature type="non-terminal residue" evidence="1">
    <location>
        <position position="1"/>
    </location>
</feature>
<organism evidence="1 2">
    <name type="scientific">Prorocentrum cordatum</name>
    <dbReference type="NCBI Taxonomy" id="2364126"/>
    <lineage>
        <taxon>Eukaryota</taxon>
        <taxon>Sar</taxon>
        <taxon>Alveolata</taxon>
        <taxon>Dinophyceae</taxon>
        <taxon>Prorocentrales</taxon>
        <taxon>Prorocentraceae</taxon>
        <taxon>Prorocentrum</taxon>
    </lineage>
</organism>
<comment type="caution">
    <text evidence="1">The sequence shown here is derived from an EMBL/GenBank/DDBJ whole genome shotgun (WGS) entry which is preliminary data.</text>
</comment>
<proteinExistence type="predicted"/>
<accession>A0ABN9UM03</accession>
<dbReference type="Proteomes" id="UP001189429">
    <property type="component" value="Unassembled WGS sequence"/>
</dbReference>
<evidence type="ECO:0000313" key="2">
    <source>
        <dbReference type="Proteomes" id="UP001189429"/>
    </source>
</evidence>
<name>A0ABN9UM03_9DINO</name>
<gene>
    <name evidence="1" type="ORF">PCOR1329_LOCUS49749</name>
</gene>
<feature type="non-terminal residue" evidence="1">
    <location>
        <position position="188"/>
    </location>
</feature>
<dbReference type="EMBL" id="CAUYUJ010016023">
    <property type="protein sequence ID" value="CAK0860925.1"/>
    <property type="molecule type" value="Genomic_DNA"/>
</dbReference>
<keyword evidence="2" id="KW-1185">Reference proteome</keyword>
<reference evidence="1" key="1">
    <citation type="submission" date="2023-10" db="EMBL/GenBank/DDBJ databases">
        <authorList>
            <person name="Chen Y."/>
            <person name="Shah S."/>
            <person name="Dougan E. K."/>
            <person name="Thang M."/>
            <person name="Chan C."/>
        </authorList>
    </citation>
    <scope>NUCLEOTIDE SEQUENCE [LARGE SCALE GENOMIC DNA]</scope>
</reference>
<protein>
    <submittedName>
        <fullName evidence="1">Uncharacterized protein</fullName>
    </submittedName>
</protein>
<sequence>ASLAELFGDEETATKCRKQLGGLRREPMSAQERAQPCHERVQQLDGMLCAELERLEQHQSWVVTRSRAVQHIQGSLLEAGAEYAVAVASLAISVKNSSDTAGMPEEVLLASVVDGKCDVGSLIDFECSFNVGDELELSKGGISEMGARAGQLRAQMQAASKGVFQSSMEKVRQVEIQEVKQLPRLRGQ</sequence>